<dbReference type="Proteomes" id="UP000187941">
    <property type="component" value="Chromosome"/>
</dbReference>
<reference evidence="1 2" key="1">
    <citation type="submission" date="2016-01" db="EMBL/GenBank/DDBJ databases">
        <authorList>
            <person name="Oliw E.H."/>
        </authorList>
    </citation>
    <scope>NUCLEOTIDE SEQUENCE [LARGE SCALE GENOMIC DNA]</scope>
    <source>
        <strain evidence="1 2">DY10</strain>
    </source>
</reference>
<keyword evidence="2" id="KW-1185">Reference proteome</keyword>
<protein>
    <recommendedName>
        <fullName evidence="3">Outer membrane protein beta-barrel domain-containing protein</fullName>
    </recommendedName>
</protein>
<dbReference type="STRING" id="1178516.AWR27_03865"/>
<dbReference type="RefSeq" id="WP_077129991.1">
    <property type="nucleotide sequence ID" value="NZ_CP014263.1"/>
</dbReference>
<evidence type="ECO:0000313" key="1">
    <source>
        <dbReference type="EMBL" id="AQG78552.1"/>
    </source>
</evidence>
<evidence type="ECO:0008006" key="3">
    <source>
        <dbReference type="Google" id="ProtNLM"/>
    </source>
</evidence>
<organism evidence="1 2">
    <name type="scientific">Spirosoma montaniterrae</name>
    <dbReference type="NCBI Taxonomy" id="1178516"/>
    <lineage>
        <taxon>Bacteria</taxon>
        <taxon>Pseudomonadati</taxon>
        <taxon>Bacteroidota</taxon>
        <taxon>Cytophagia</taxon>
        <taxon>Cytophagales</taxon>
        <taxon>Cytophagaceae</taxon>
        <taxon>Spirosoma</taxon>
    </lineage>
</organism>
<dbReference type="EMBL" id="CP014263">
    <property type="protein sequence ID" value="AQG78552.1"/>
    <property type="molecule type" value="Genomic_DNA"/>
</dbReference>
<sequence>MKAIKLTLLFYFSVSTGMAQKTKPAILIKVDSTVLKAYGLRFQGNQVYYRLSPSAKMQMMRLHRVEISRIKYADGREEMITIKLLPLPVLRSAYTQLIKEPPGSTQKANKGHQPDRIYKKDKSIIECKIIDITPTEIKYVVITDHSQRVRSIRQKEIERIEQNTVKDSARVVGEMPQRTPAKEPEKNRSPVRVEAHRLAQKQDAPQKQTEEVTMQRKIPKSDYAYSTYILGIEASQMLAIGGSQWADERKGLGLKMAIGGLVQYTKRLNRTIGFVAEVGFTEWASEYRFSRETDLLYVYSVGLSRASVRIGSKLYVGKAFYVLPKAHIEGLRLRQGGYDGKSVAAPDRIQSTIYWGGSGAFGYEHRVGSKVMVDASIGYNYIAKPLPLLDYAYPPNEVLHLISLRVGFGLISYRTPNR</sequence>
<evidence type="ECO:0000313" key="2">
    <source>
        <dbReference type="Proteomes" id="UP000187941"/>
    </source>
</evidence>
<accession>A0A1P9WT67</accession>
<gene>
    <name evidence="1" type="ORF">AWR27_03865</name>
</gene>
<dbReference type="KEGG" id="smon:AWR27_03865"/>
<dbReference type="AlphaFoldDB" id="A0A1P9WT67"/>
<proteinExistence type="predicted"/>
<name>A0A1P9WT67_9BACT</name>